<dbReference type="EMBL" id="PVWO01000665">
    <property type="protein sequence ID" value="PSB40812.1"/>
    <property type="molecule type" value="Genomic_DNA"/>
</dbReference>
<dbReference type="SUPFAM" id="SSF53474">
    <property type="entry name" value="alpha/beta-Hydrolases"/>
    <property type="match status" value="1"/>
</dbReference>
<dbReference type="RefSeq" id="WP_106312782.1">
    <property type="nucleotide sequence ID" value="NZ_PVWO01000665.1"/>
</dbReference>
<dbReference type="OrthoDB" id="569821at2"/>
<sequence>MTIVRALFQAVKVEGATAPYDTIQLKVFYPARMSDDALANNSMGAIPADDRYAPFPVIILFGGINCSAAGYQWLATKLVERGLVVVTFDWVAQNLPGMVGLTPGVDISSMAPDNYGKAPSASALPALLTALDGLNSEEVLAGLLNLQQVILGGHSAGGRVAIESASPDFFPQVVAAFAYGAHTAAIVQLGYASGTILPVPDALPIMLIGGTCDGVIANSSNSYGLTWEQPTTPISRTFEAMAGGRNDRYLLLVAGANHFSIVHPLDSTSGTAFLDFPATQPEGQIRDIIAEVIGLFVDAHVRYQPQSLAALDLLVTSHHPTIDLIERK</sequence>
<evidence type="ECO:0000313" key="2">
    <source>
        <dbReference type="Proteomes" id="UP000238937"/>
    </source>
</evidence>
<dbReference type="Gene3D" id="3.40.50.1820">
    <property type="entry name" value="alpha/beta hydrolase"/>
    <property type="match status" value="1"/>
</dbReference>
<dbReference type="InterPro" id="IPR029058">
    <property type="entry name" value="AB_hydrolase_fold"/>
</dbReference>
<protein>
    <submittedName>
        <fullName evidence="1">Dienelactone hydrolase</fullName>
    </submittedName>
</protein>
<proteinExistence type="predicted"/>
<keyword evidence="1" id="KW-0378">Hydrolase</keyword>
<dbReference type="AlphaFoldDB" id="A0A2T1F746"/>
<name>A0A2T1F746_9CYAN</name>
<keyword evidence="2" id="KW-1185">Reference proteome</keyword>
<dbReference type="Proteomes" id="UP000238937">
    <property type="component" value="Unassembled WGS sequence"/>
</dbReference>
<comment type="caution">
    <text evidence="1">The sequence shown here is derived from an EMBL/GenBank/DDBJ whole genome shotgun (WGS) entry which is preliminary data.</text>
</comment>
<organism evidence="1 2">
    <name type="scientific">Chamaesiphon polymorphus CCALA 037</name>
    <dbReference type="NCBI Taxonomy" id="2107692"/>
    <lineage>
        <taxon>Bacteria</taxon>
        <taxon>Bacillati</taxon>
        <taxon>Cyanobacteriota</taxon>
        <taxon>Cyanophyceae</taxon>
        <taxon>Gomontiellales</taxon>
        <taxon>Chamaesiphonaceae</taxon>
        <taxon>Chamaesiphon</taxon>
    </lineage>
</organism>
<evidence type="ECO:0000313" key="1">
    <source>
        <dbReference type="EMBL" id="PSB40812.1"/>
    </source>
</evidence>
<reference evidence="1 2" key="1">
    <citation type="submission" date="2018-03" db="EMBL/GenBank/DDBJ databases">
        <title>The ancient ancestry and fast evolution of plastids.</title>
        <authorList>
            <person name="Moore K.R."/>
            <person name="Magnabosco C."/>
            <person name="Momper L."/>
            <person name="Gold D.A."/>
            <person name="Bosak T."/>
            <person name="Fournier G.P."/>
        </authorList>
    </citation>
    <scope>NUCLEOTIDE SEQUENCE [LARGE SCALE GENOMIC DNA]</scope>
    <source>
        <strain evidence="1 2">CCALA 037</strain>
    </source>
</reference>
<dbReference type="GO" id="GO:0016787">
    <property type="term" value="F:hydrolase activity"/>
    <property type="evidence" value="ECO:0007669"/>
    <property type="project" value="UniProtKB-KW"/>
</dbReference>
<accession>A0A2T1F746</accession>
<gene>
    <name evidence="1" type="ORF">C7B77_27965</name>
</gene>